<dbReference type="GO" id="GO:0003341">
    <property type="term" value="P:cilium movement"/>
    <property type="evidence" value="ECO:0007669"/>
    <property type="project" value="TreeGrafter"/>
</dbReference>
<organism evidence="2">
    <name type="scientific">Cladocopium goreaui</name>
    <dbReference type="NCBI Taxonomy" id="2562237"/>
    <lineage>
        <taxon>Eukaryota</taxon>
        <taxon>Sar</taxon>
        <taxon>Alveolata</taxon>
        <taxon>Dinophyceae</taxon>
        <taxon>Suessiales</taxon>
        <taxon>Symbiodiniaceae</taxon>
        <taxon>Cladocopium</taxon>
    </lineage>
</organism>
<evidence type="ECO:0000259" key="1">
    <source>
        <dbReference type="Pfam" id="PF24507"/>
    </source>
</evidence>
<evidence type="ECO:0000313" key="2">
    <source>
        <dbReference type="EMBL" id="CAI3978356.1"/>
    </source>
</evidence>
<dbReference type="Gene3D" id="2.60.40.10">
    <property type="entry name" value="Immunoglobulins"/>
    <property type="match status" value="3"/>
</dbReference>
<dbReference type="EMBL" id="CAMXCT010000404">
    <property type="protein sequence ID" value="CAI3978356.1"/>
    <property type="molecule type" value="Genomic_DNA"/>
</dbReference>
<dbReference type="EMBL" id="CAMXCT020000404">
    <property type="protein sequence ID" value="CAL1131731.1"/>
    <property type="molecule type" value="Genomic_DNA"/>
</dbReference>
<protein>
    <submittedName>
        <fullName evidence="3">Hydrocephalus-inducing protein (Protein Hy-3)</fullName>
    </submittedName>
</protein>
<name>A0A9P1BUP2_9DINO</name>
<dbReference type="AlphaFoldDB" id="A0A9P1BUP2"/>
<gene>
    <name evidence="2" type="ORF">C1SCF055_LOCUS6414</name>
</gene>
<feature type="domain" description="CFAP65 fourth Ig-like" evidence="1">
    <location>
        <begin position="343"/>
        <end position="409"/>
    </location>
</feature>
<comment type="caution">
    <text evidence="2">The sequence shown here is derived from an EMBL/GenBank/DDBJ whole genome shotgun (WGS) entry which is preliminary data.</text>
</comment>
<dbReference type="InterPro" id="IPR033305">
    <property type="entry name" value="Hydin-like"/>
</dbReference>
<dbReference type="GO" id="GO:0005930">
    <property type="term" value="C:axoneme"/>
    <property type="evidence" value="ECO:0007669"/>
    <property type="project" value="TreeGrafter"/>
</dbReference>
<keyword evidence="4" id="KW-1185">Reference proteome</keyword>
<evidence type="ECO:0000313" key="3">
    <source>
        <dbReference type="EMBL" id="CAL4765668.1"/>
    </source>
</evidence>
<dbReference type="InterPro" id="IPR013783">
    <property type="entry name" value="Ig-like_fold"/>
</dbReference>
<dbReference type="InterPro" id="IPR058536">
    <property type="entry name" value="Ig_CFAP65_4th"/>
</dbReference>
<dbReference type="PANTHER" id="PTHR23053:SF0">
    <property type="entry name" value="HYDROCEPHALUS-INDUCING PROTEIN HOMOLOG"/>
    <property type="match status" value="1"/>
</dbReference>
<dbReference type="GO" id="GO:1904158">
    <property type="term" value="P:axonemal central apparatus assembly"/>
    <property type="evidence" value="ECO:0007669"/>
    <property type="project" value="TreeGrafter"/>
</dbReference>
<proteinExistence type="predicted"/>
<reference evidence="2" key="1">
    <citation type="submission" date="2022-10" db="EMBL/GenBank/DDBJ databases">
        <authorList>
            <person name="Chen Y."/>
            <person name="Dougan E. K."/>
            <person name="Chan C."/>
            <person name="Rhodes N."/>
            <person name="Thang M."/>
        </authorList>
    </citation>
    <scope>NUCLEOTIDE SEQUENCE</scope>
</reference>
<dbReference type="OrthoDB" id="442692at2759"/>
<dbReference type="PANTHER" id="PTHR23053">
    <property type="entry name" value="DLEC1 DELETED IN LUNG AND ESOPHAGEAL CANCER 1"/>
    <property type="match status" value="1"/>
</dbReference>
<accession>A0A9P1BUP2</accession>
<sequence length="581" mass="65313">MGMLQVHERREVVLYLRNDSKRNFNYRMQMLVGANRKPKPIGSFEKPPYIALSNSHGVAAHHEETPIELKYAPRDAHMLDGSILQVAIPAGPVEETFSIALTGGAKRSRVEFSFLSHDFGPCFIARGGATMAGEPFAPSEDMRYERVELIATNRDDSDCLISSSFQREPWLDVQLNAAMIEAGASLRIPIVFSPREVCEYMQRIEFIVNDYTRMHVDVRGRGCPLKLELTDSDMQNIDFGITRGNEPVSRQVRLVNRSPRPVTFQLSDEKELAEHAVSWTPAHPCTLRPRQTVEIELRFNPTYRIAPFRLPLLAKCEHGVEVRLLHMTGTCHAIEMRLSEHSVFFGDVVVGSQATKPVRLHNFGDLGAKFRFEIGSKYGKIFSVTPSEGFVRPQEDINLMVAFHPTHERIMEFKRADKHARKSKLDPKDMNIGITVRDIRCVLEGHPPLMLEASGKCVSQPGETKLLEFFAQVRTKTQNSFVIQNPTDSDWKLYPQVATQEPPGTNYFSCEKEIVVPAKKDATLQVYYMPLTMTAGDATGSPSSGKPRVEKHKGTIFLGTPDGNAVCYELEGEATPPEAQR</sequence>
<evidence type="ECO:0000313" key="4">
    <source>
        <dbReference type="Proteomes" id="UP001152797"/>
    </source>
</evidence>
<dbReference type="Proteomes" id="UP001152797">
    <property type="component" value="Unassembled WGS sequence"/>
</dbReference>
<reference evidence="3 4" key="2">
    <citation type="submission" date="2024-05" db="EMBL/GenBank/DDBJ databases">
        <authorList>
            <person name="Chen Y."/>
            <person name="Shah S."/>
            <person name="Dougan E. K."/>
            <person name="Thang M."/>
            <person name="Chan C."/>
        </authorList>
    </citation>
    <scope>NUCLEOTIDE SEQUENCE [LARGE SCALE GENOMIC DNA]</scope>
</reference>
<dbReference type="EMBL" id="CAMXCT030000404">
    <property type="protein sequence ID" value="CAL4765668.1"/>
    <property type="molecule type" value="Genomic_DNA"/>
</dbReference>
<dbReference type="Pfam" id="PF24507">
    <property type="entry name" value="Ig_CFAP65_4th"/>
    <property type="match status" value="1"/>
</dbReference>